<feature type="transmembrane region" description="Helical" evidence="6">
    <location>
        <begin position="254"/>
        <end position="275"/>
    </location>
</feature>
<dbReference type="PANTHER" id="PTHR32322:SF18">
    <property type="entry name" value="S-ADENOSYLMETHIONINE_S-ADENOSYLHOMOCYSTEINE TRANSPORTER"/>
    <property type="match status" value="1"/>
</dbReference>
<reference evidence="8 9" key="1">
    <citation type="submission" date="2018-05" db="EMBL/GenBank/DDBJ databases">
        <title>Complete Genome Sequences of Extremely Thermoacidophilic, Metal-Mobilizing Type-Strain Members of the Archaeal Family Sulfolobaceae: Acidianus brierleyi DSM-1651T, Acidianus sulfidivorans DSM-18786T, Metallosphaera hakonensis DSM-7519T, and Metallosphaera prunae DSM-10039T.</title>
        <authorList>
            <person name="Counts J.A."/>
            <person name="Kelly R.M."/>
        </authorList>
    </citation>
    <scope>NUCLEOTIDE SEQUENCE [LARGE SCALE GENOMIC DNA]</scope>
    <source>
        <strain evidence="8 9">DSM 1651</strain>
    </source>
</reference>
<evidence type="ECO:0000256" key="5">
    <source>
        <dbReference type="ARBA" id="ARBA00023136"/>
    </source>
</evidence>
<evidence type="ECO:0000313" key="9">
    <source>
        <dbReference type="Proteomes" id="UP000248044"/>
    </source>
</evidence>
<dbReference type="PANTHER" id="PTHR32322">
    <property type="entry name" value="INNER MEMBRANE TRANSPORTER"/>
    <property type="match status" value="1"/>
</dbReference>
<feature type="transmembrane region" description="Helical" evidence="6">
    <location>
        <begin position="31"/>
        <end position="52"/>
    </location>
</feature>
<dbReference type="KEGG" id="abri:DFR85_13585"/>
<feature type="domain" description="EamA" evidence="7">
    <location>
        <begin position="7"/>
        <end position="131"/>
    </location>
</feature>
<feature type="transmembrane region" description="Helical" evidence="6">
    <location>
        <begin position="194"/>
        <end position="218"/>
    </location>
</feature>
<feature type="transmembrane region" description="Helical" evidence="6">
    <location>
        <begin position="138"/>
        <end position="158"/>
    </location>
</feature>
<keyword evidence="5 6" id="KW-0472">Membrane</keyword>
<feature type="transmembrane region" description="Helical" evidence="6">
    <location>
        <begin position="88"/>
        <end position="106"/>
    </location>
</feature>
<feature type="domain" description="EamA" evidence="7">
    <location>
        <begin position="139"/>
        <end position="269"/>
    </location>
</feature>
<name>A0A2U9IHI8_9CREN</name>
<comment type="subcellular location">
    <subcellularLocation>
        <location evidence="1">Cell membrane</location>
        <topology evidence="1">Multi-pass membrane protein</topology>
    </subcellularLocation>
</comment>
<evidence type="ECO:0000256" key="6">
    <source>
        <dbReference type="SAM" id="Phobius"/>
    </source>
</evidence>
<evidence type="ECO:0000256" key="4">
    <source>
        <dbReference type="ARBA" id="ARBA00022989"/>
    </source>
</evidence>
<protein>
    <submittedName>
        <fullName evidence="8">Permease</fullName>
    </submittedName>
</protein>
<accession>A0A2U9IHI8</accession>
<dbReference type="Proteomes" id="UP000248044">
    <property type="component" value="Chromosome"/>
</dbReference>
<evidence type="ECO:0000256" key="3">
    <source>
        <dbReference type="ARBA" id="ARBA00022692"/>
    </source>
</evidence>
<feature type="transmembrane region" description="Helical" evidence="6">
    <location>
        <begin position="64"/>
        <end position="82"/>
    </location>
</feature>
<sequence length="279" mass="30421">MNVSKVSGYLSIIGVIIVWGLSFPLSKLALYYMSPFILTFFRFSIGGVLLLIYARGIVFGKKEAINAILNMSLFVILLNLAINLSSNPALASVLIYTQPIFVVVIIRILGERINLLQLLGVIIAFSGIFISVDSGDFNIGSLIAVLAAILWAIGTVYYRRNLIKESVTKLNAFMSLFSALFALPTIGIDFRFTFNVYGILFAIGVAIIAQAMGFIFWFSSIKNLGPLTSSTMAILVPVSAYVFSFLILGKIPSYFQILGSTLALIGVIISQIGFVRLAK</sequence>
<keyword evidence="2" id="KW-1003">Cell membrane</keyword>
<feature type="transmembrane region" description="Helical" evidence="6">
    <location>
        <begin position="113"/>
        <end position="132"/>
    </location>
</feature>
<dbReference type="InterPro" id="IPR050638">
    <property type="entry name" value="AA-Vitamin_Transporters"/>
</dbReference>
<evidence type="ECO:0000259" key="7">
    <source>
        <dbReference type="Pfam" id="PF00892"/>
    </source>
</evidence>
<dbReference type="AlphaFoldDB" id="A0A2U9IHI8"/>
<evidence type="ECO:0000256" key="1">
    <source>
        <dbReference type="ARBA" id="ARBA00004651"/>
    </source>
</evidence>
<dbReference type="InterPro" id="IPR037185">
    <property type="entry name" value="EmrE-like"/>
</dbReference>
<dbReference type="EMBL" id="CP029289">
    <property type="protein sequence ID" value="AWR95471.1"/>
    <property type="molecule type" value="Genomic_DNA"/>
</dbReference>
<dbReference type="InterPro" id="IPR000620">
    <property type="entry name" value="EamA_dom"/>
</dbReference>
<dbReference type="SUPFAM" id="SSF103481">
    <property type="entry name" value="Multidrug resistance efflux transporter EmrE"/>
    <property type="match status" value="2"/>
</dbReference>
<keyword evidence="4 6" id="KW-1133">Transmembrane helix</keyword>
<keyword evidence="9" id="KW-1185">Reference proteome</keyword>
<feature type="transmembrane region" description="Helical" evidence="6">
    <location>
        <begin position="7"/>
        <end position="25"/>
    </location>
</feature>
<feature type="transmembrane region" description="Helical" evidence="6">
    <location>
        <begin position="170"/>
        <end position="188"/>
    </location>
</feature>
<dbReference type="Pfam" id="PF00892">
    <property type="entry name" value="EamA"/>
    <property type="match status" value="2"/>
</dbReference>
<dbReference type="GO" id="GO:0005886">
    <property type="term" value="C:plasma membrane"/>
    <property type="evidence" value="ECO:0007669"/>
    <property type="project" value="UniProtKB-SubCell"/>
</dbReference>
<organism evidence="8 9">
    <name type="scientific">Acidianus brierleyi</name>
    <dbReference type="NCBI Taxonomy" id="41673"/>
    <lineage>
        <taxon>Archaea</taxon>
        <taxon>Thermoproteota</taxon>
        <taxon>Thermoprotei</taxon>
        <taxon>Sulfolobales</taxon>
        <taxon>Sulfolobaceae</taxon>
        <taxon>Acidianus</taxon>
    </lineage>
</organism>
<evidence type="ECO:0000256" key="2">
    <source>
        <dbReference type="ARBA" id="ARBA00022475"/>
    </source>
</evidence>
<evidence type="ECO:0000313" key="8">
    <source>
        <dbReference type="EMBL" id="AWR95471.1"/>
    </source>
</evidence>
<keyword evidence="3 6" id="KW-0812">Transmembrane</keyword>
<gene>
    <name evidence="8" type="ORF">DFR85_13585</name>
</gene>
<feature type="transmembrane region" description="Helical" evidence="6">
    <location>
        <begin position="230"/>
        <end position="248"/>
    </location>
</feature>
<proteinExistence type="predicted"/>